<evidence type="ECO:0000256" key="3">
    <source>
        <dbReference type="ARBA" id="ARBA00022692"/>
    </source>
</evidence>
<dbReference type="PRINTS" id="PR01437">
    <property type="entry name" value="NUOXDRDTASE4"/>
</dbReference>
<comment type="caution">
    <text evidence="9">The sequence shown here is derived from an EMBL/GenBank/DDBJ whole genome shotgun (WGS) entry which is preliminary data.</text>
</comment>
<accession>A0A8J2UCY9</accession>
<evidence type="ECO:0000256" key="2">
    <source>
        <dbReference type="ARBA" id="ARBA00009025"/>
    </source>
</evidence>
<reference evidence="9" key="2">
    <citation type="submission" date="2020-09" db="EMBL/GenBank/DDBJ databases">
        <authorList>
            <person name="Sun Q."/>
            <person name="Zhou Y."/>
        </authorList>
    </citation>
    <scope>NUCLEOTIDE SEQUENCE</scope>
    <source>
        <strain evidence="9">CGMCC 1.15448</strain>
    </source>
</reference>
<comment type="similarity">
    <text evidence="2">Belongs to the complex I subunit 4 family.</text>
</comment>
<feature type="transmembrane region" description="Helical" evidence="7">
    <location>
        <begin position="191"/>
        <end position="212"/>
    </location>
</feature>
<feature type="transmembrane region" description="Helical" evidence="7">
    <location>
        <begin position="400"/>
        <end position="423"/>
    </location>
</feature>
<keyword evidence="3 6" id="KW-0812">Transmembrane</keyword>
<dbReference type="InterPro" id="IPR003918">
    <property type="entry name" value="NADH_UbQ_OxRdtase"/>
</dbReference>
<dbReference type="GO" id="GO:0012505">
    <property type="term" value="C:endomembrane system"/>
    <property type="evidence" value="ECO:0007669"/>
    <property type="project" value="UniProtKB-SubCell"/>
</dbReference>
<proteinExistence type="inferred from homology"/>
<evidence type="ECO:0000313" key="9">
    <source>
        <dbReference type="EMBL" id="GGB00520.1"/>
    </source>
</evidence>
<feature type="transmembrane region" description="Helical" evidence="7">
    <location>
        <begin position="357"/>
        <end position="379"/>
    </location>
</feature>
<keyword evidence="4 7" id="KW-1133">Transmembrane helix</keyword>
<dbReference type="PANTHER" id="PTHR43507:SF1">
    <property type="entry name" value="NADH-UBIQUINONE OXIDOREDUCTASE CHAIN 4"/>
    <property type="match status" value="1"/>
</dbReference>
<dbReference type="InterPro" id="IPR010227">
    <property type="entry name" value="NADH_Q_OxRdtase_chainM/4"/>
</dbReference>
<evidence type="ECO:0000313" key="10">
    <source>
        <dbReference type="Proteomes" id="UP000607559"/>
    </source>
</evidence>
<evidence type="ECO:0000259" key="8">
    <source>
        <dbReference type="Pfam" id="PF00361"/>
    </source>
</evidence>
<dbReference type="InterPro" id="IPR001750">
    <property type="entry name" value="ND/Mrp_TM"/>
</dbReference>
<feature type="transmembrane region" description="Helical" evidence="7">
    <location>
        <begin position="486"/>
        <end position="503"/>
    </location>
</feature>
<feature type="transmembrane region" description="Helical" evidence="7">
    <location>
        <begin position="161"/>
        <end position="179"/>
    </location>
</feature>
<dbReference type="Pfam" id="PF00361">
    <property type="entry name" value="Proton_antipo_M"/>
    <property type="match status" value="1"/>
</dbReference>
<dbReference type="GO" id="GO:0003954">
    <property type="term" value="F:NADH dehydrogenase activity"/>
    <property type="evidence" value="ECO:0007669"/>
    <property type="project" value="TreeGrafter"/>
</dbReference>
<evidence type="ECO:0000256" key="5">
    <source>
        <dbReference type="ARBA" id="ARBA00023136"/>
    </source>
</evidence>
<feature type="transmembrane region" description="Helical" evidence="7">
    <location>
        <begin position="331"/>
        <end position="351"/>
    </location>
</feature>
<feature type="transmembrane region" description="Helical" evidence="7">
    <location>
        <begin position="6"/>
        <end position="23"/>
    </location>
</feature>
<dbReference type="NCBIfam" id="TIGR01972">
    <property type="entry name" value="NDH_I_M"/>
    <property type="match status" value="1"/>
</dbReference>
<sequence length="523" mass="57040">MILVWIIGLLLCGGILCWLTDTWKAGYAKWIALASVVADGLIISALLVHFVTGTGPQAVSPYPAPQVTTPSAEPHAASPHAATPWLIDYRNTWIPSFGISLRLSMDGLSLILLSLTIFLGLLAVLSSWKEISERTGFFYFNLLWTLAGIAGVFLATDLFLFYFFWEVMLVPMYLLILIWGDSNRRYAAYKFFLFTQAGGLLMLLAILALYFIHGRQSGTYTFDYFAILQSTLSPTAARWIMLGFLAAFAVKLPVVPLHNWLPDAHSEAPTAGSIVLAGLLLKTGAYGIIRFVLPFFPQASTAIAPWAMLAGVISIVYGALLAFAQTDLKRLIAYTSVSHMGFVLLGIFAMQETAMQGVVIQLIAHGISTGALFAIAGMIKERLHTRELARMGGLQTSMPAMGNLAMVFAMASLGLPLFGNFIAEFLILLGAFPQYATLVVIASTALVFSALYCLRMMMRVFFGPAAPPTITPPTASAQQDIDSREWIILGLLCVGIVLLGLYPQPVMDLAKETIQQLTLNFRI</sequence>
<dbReference type="RefSeq" id="WP_188931938.1">
    <property type="nucleotide sequence ID" value="NZ_BMJC01000002.1"/>
</dbReference>
<keyword evidence="10" id="KW-1185">Reference proteome</keyword>
<evidence type="ECO:0000256" key="6">
    <source>
        <dbReference type="RuleBase" id="RU000320"/>
    </source>
</evidence>
<feature type="transmembrane region" description="Helical" evidence="7">
    <location>
        <begin position="435"/>
        <end position="454"/>
    </location>
</feature>
<dbReference type="PANTHER" id="PTHR43507">
    <property type="entry name" value="NADH-UBIQUINONE OXIDOREDUCTASE CHAIN 4"/>
    <property type="match status" value="1"/>
</dbReference>
<feature type="domain" description="NADH:quinone oxidoreductase/Mrp antiporter transmembrane" evidence="8">
    <location>
        <begin position="155"/>
        <end position="448"/>
    </location>
</feature>
<organism evidence="9 10">
    <name type="scientific">Puia dinghuensis</name>
    <dbReference type="NCBI Taxonomy" id="1792502"/>
    <lineage>
        <taxon>Bacteria</taxon>
        <taxon>Pseudomonadati</taxon>
        <taxon>Bacteroidota</taxon>
        <taxon>Chitinophagia</taxon>
        <taxon>Chitinophagales</taxon>
        <taxon>Chitinophagaceae</taxon>
        <taxon>Puia</taxon>
    </lineage>
</organism>
<comment type="subcellular location">
    <subcellularLocation>
        <location evidence="1">Endomembrane system</location>
        <topology evidence="1">Multi-pass membrane protein</topology>
    </subcellularLocation>
    <subcellularLocation>
        <location evidence="6">Membrane</location>
        <topology evidence="6">Multi-pass membrane protein</topology>
    </subcellularLocation>
</comment>
<reference evidence="9" key="1">
    <citation type="journal article" date="2014" name="Int. J. Syst. Evol. Microbiol.">
        <title>Complete genome sequence of Corynebacterium casei LMG S-19264T (=DSM 44701T), isolated from a smear-ripened cheese.</title>
        <authorList>
            <consortium name="US DOE Joint Genome Institute (JGI-PGF)"/>
            <person name="Walter F."/>
            <person name="Albersmeier A."/>
            <person name="Kalinowski J."/>
            <person name="Ruckert C."/>
        </authorList>
    </citation>
    <scope>NUCLEOTIDE SEQUENCE</scope>
    <source>
        <strain evidence="9">CGMCC 1.15448</strain>
    </source>
</reference>
<dbReference type="GO" id="GO:0016020">
    <property type="term" value="C:membrane"/>
    <property type="evidence" value="ECO:0007669"/>
    <property type="project" value="UniProtKB-SubCell"/>
</dbReference>
<gene>
    <name evidence="9" type="primary">nuoM</name>
    <name evidence="9" type="ORF">GCM10011511_24740</name>
</gene>
<evidence type="ECO:0000256" key="4">
    <source>
        <dbReference type="ARBA" id="ARBA00022989"/>
    </source>
</evidence>
<dbReference type="GO" id="GO:0015990">
    <property type="term" value="P:electron transport coupled proton transport"/>
    <property type="evidence" value="ECO:0007669"/>
    <property type="project" value="TreeGrafter"/>
</dbReference>
<evidence type="ECO:0000256" key="1">
    <source>
        <dbReference type="ARBA" id="ARBA00004127"/>
    </source>
</evidence>
<evidence type="ECO:0000256" key="7">
    <source>
        <dbReference type="SAM" id="Phobius"/>
    </source>
</evidence>
<feature type="transmembrane region" description="Helical" evidence="7">
    <location>
        <begin position="273"/>
        <end position="296"/>
    </location>
</feature>
<feature type="transmembrane region" description="Helical" evidence="7">
    <location>
        <begin position="30"/>
        <end position="51"/>
    </location>
</feature>
<dbReference type="GO" id="GO:0008137">
    <property type="term" value="F:NADH dehydrogenase (ubiquinone) activity"/>
    <property type="evidence" value="ECO:0007669"/>
    <property type="project" value="InterPro"/>
</dbReference>
<keyword evidence="5 7" id="KW-0472">Membrane</keyword>
<feature type="transmembrane region" description="Helical" evidence="7">
    <location>
        <begin position="107"/>
        <end position="125"/>
    </location>
</feature>
<dbReference type="GO" id="GO:0048039">
    <property type="term" value="F:ubiquinone binding"/>
    <property type="evidence" value="ECO:0007669"/>
    <property type="project" value="TreeGrafter"/>
</dbReference>
<dbReference type="GO" id="GO:0042773">
    <property type="term" value="P:ATP synthesis coupled electron transport"/>
    <property type="evidence" value="ECO:0007669"/>
    <property type="project" value="InterPro"/>
</dbReference>
<feature type="transmembrane region" description="Helical" evidence="7">
    <location>
        <begin position="137"/>
        <end position="155"/>
    </location>
</feature>
<dbReference type="AlphaFoldDB" id="A0A8J2UCY9"/>
<protein>
    <submittedName>
        <fullName evidence="9">NADH-quinone oxidoreductase subunit M</fullName>
    </submittedName>
</protein>
<dbReference type="EMBL" id="BMJC01000002">
    <property type="protein sequence ID" value="GGB00520.1"/>
    <property type="molecule type" value="Genomic_DNA"/>
</dbReference>
<feature type="transmembrane region" description="Helical" evidence="7">
    <location>
        <begin position="239"/>
        <end position="261"/>
    </location>
</feature>
<dbReference type="Proteomes" id="UP000607559">
    <property type="component" value="Unassembled WGS sequence"/>
</dbReference>
<feature type="transmembrane region" description="Helical" evidence="7">
    <location>
        <begin position="302"/>
        <end position="324"/>
    </location>
</feature>
<name>A0A8J2UCY9_9BACT</name>